<dbReference type="EMBL" id="WISB01000134">
    <property type="protein sequence ID" value="MQW72079.1"/>
    <property type="molecule type" value="Genomic_DNA"/>
</dbReference>
<evidence type="ECO:0000313" key="7">
    <source>
        <dbReference type="Proteomes" id="UP001190825"/>
    </source>
</evidence>
<dbReference type="GO" id="GO:0003677">
    <property type="term" value="F:DNA binding"/>
    <property type="evidence" value="ECO:0007669"/>
    <property type="project" value="UniProtKB-KW"/>
</dbReference>
<keyword evidence="1" id="KW-0805">Transcription regulation</keyword>
<dbReference type="Pfam" id="PF12802">
    <property type="entry name" value="MarR_2"/>
    <property type="match status" value="1"/>
</dbReference>
<dbReference type="CDD" id="cd00090">
    <property type="entry name" value="HTH_ARSR"/>
    <property type="match status" value="1"/>
</dbReference>
<dbReference type="Proteomes" id="UP001190825">
    <property type="component" value="Unassembled WGS sequence"/>
</dbReference>
<reference evidence="6 7" key="3">
    <citation type="journal article" date="2018" name="FEMS Microbiol. Ecol.">
        <title>Co-invading symbiotic mutualists of Medicago polymorpha retain high ancestral diversity and contain diverse accessory genomes.</title>
        <authorList>
            <person name="Porter S.S."/>
            <person name="Faber-Hammond J.J."/>
            <person name="Friesen M.L."/>
        </authorList>
    </citation>
    <scope>NUCLEOTIDE SEQUENCE [LARGE SCALE GENOMIC DNA]</scope>
    <source>
        <strain evidence="6 7">Str16</strain>
    </source>
</reference>
<dbReference type="InterPro" id="IPR036390">
    <property type="entry name" value="WH_DNA-bd_sf"/>
</dbReference>
<organism evidence="5">
    <name type="scientific">Sinorhizobium medicae</name>
    <dbReference type="NCBI Taxonomy" id="110321"/>
    <lineage>
        <taxon>Bacteria</taxon>
        <taxon>Pseudomonadati</taxon>
        <taxon>Pseudomonadota</taxon>
        <taxon>Alphaproteobacteria</taxon>
        <taxon>Hyphomicrobiales</taxon>
        <taxon>Rhizobiaceae</taxon>
        <taxon>Sinorhizobium/Ensifer group</taxon>
        <taxon>Sinorhizobium</taxon>
    </lineage>
</organism>
<evidence type="ECO:0000313" key="6">
    <source>
        <dbReference type="EMBL" id="PLT91674.1"/>
    </source>
</evidence>
<evidence type="ECO:0000256" key="2">
    <source>
        <dbReference type="ARBA" id="ARBA00023125"/>
    </source>
</evidence>
<keyword evidence="2" id="KW-0238">DNA-binding</keyword>
<dbReference type="PROSITE" id="PS01117">
    <property type="entry name" value="HTH_MARR_1"/>
    <property type="match status" value="1"/>
</dbReference>
<evidence type="ECO:0000313" key="5">
    <source>
        <dbReference type="EMBL" id="MQW72079.1"/>
    </source>
</evidence>
<dbReference type="PANTHER" id="PTHR42756:SF1">
    <property type="entry name" value="TRANSCRIPTIONAL REPRESSOR OF EMRAB OPERON"/>
    <property type="match status" value="1"/>
</dbReference>
<evidence type="ECO:0000256" key="3">
    <source>
        <dbReference type="ARBA" id="ARBA00023163"/>
    </source>
</evidence>
<evidence type="ECO:0000259" key="4">
    <source>
        <dbReference type="PROSITE" id="PS50995"/>
    </source>
</evidence>
<dbReference type="Gene3D" id="1.10.10.10">
    <property type="entry name" value="Winged helix-like DNA-binding domain superfamily/Winged helix DNA-binding domain"/>
    <property type="match status" value="1"/>
</dbReference>
<accession>A0A6G1WQR9</accession>
<keyword evidence="7" id="KW-1185">Reference proteome</keyword>
<keyword evidence="3" id="KW-0804">Transcription</keyword>
<proteinExistence type="predicted"/>
<sequence>MFNTEHICTTMNKMQVPIENHHFPWDHPRFRSWIAVARACQLMQQSLSRRLTHLDIKPPHLDILVNLYRFDGITQQELARKLLVGRSNMSMLLPQLEKRGLIERRGDARDKRVLRLSLTPTGRTLTEEAMEIQTALIESSHGGTPIEDCVKVAEAMEQIIATLLKEDDLPAGG</sequence>
<evidence type="ECO:0000256" key="1">
    <source>
        <dbReference type="ARBA" id="ARBA00023015"/>
    </source>
</evidence>
<name>A0A6G1WQR9_9HYPH</name>
<feature type="domain" description="HTH marR-type" evidence="4">
    <location>
        <begin position="26"/>
        <end position="165"/>
    </location>
</feature>
<dbReference type="EMBL" id="NBUC01000186">
    <property type="protein sequence ID" value="PLT91674.1"/>
    <property type="molecule type" value="Genomic_DNA"/>
</dbReference>
<dbReference type="AlphaFoldDB" id="A0A6G1WQR9"/>
<dbReference type="OMA" id="MLLPQME"/>
<dbReference type="InterPro" id="IPR011991">
    <property type="entry name" value="ArsR-like_HTH"/>
</dbReference>
<dbReference type="InterPro" id="IPR000835">
    <property type="entry name" value="HTH_MarR-typ"/>
</dbReference>
<reference evidence="6" key="2">
    <citation type="submission" date="2017-04" db="EMBL/GenBank/DDBJ databases">
        <authorList>
            <person name="Porter S."/>
            <person name="Friesen M.L."/>
            <person name="Faber-Hammond J."/>
        </authorList>
    </citation>
    <scope>NUCLEOTIDE SEQUENCE</scope>
    <source>
        <strain evidence="6">Str16</strain>
    </source>
</reference>
<dbReference type="PROSITE" id="PS50995">
    <property type="entry name" value="HTH_MARR_2"/>
    <property type="match status" value="1"/>
</dbReference>
<dbReference type="PRINTS" id="PR00598">
    <property type="entry name" value="HTHMARR"/>
</dbReference>
<protein>
    <submittedName>
        <fullName evidence="5 6">Transcriptional regulator</fullName>
    </submittedName>
</protein>
<dbReference type="SMART" id="SM00347">
    <property type="entry name" value="HTH_MARR"/>
    <property type="match status" value="1"/>
</dbReference>
<dbReference type="InterPro" id="IPR036388">
    <property type="entry name" value="WH-like_DNA-bd_sf"/>
</dbReference>
<dbReference type="PANTHER" id="PTHR42756">
    <property type="entry name" value="TRANSCRIPTIONAL REGULATOR, MARR"/>
    <property type="match status" value="1"/>
</dbReference>
<reference evidence="5" key="1">
    <citation type="journal article" date="2013" name="Genome Biol.">
        <title>Comparative genomics of the core and accessory genomes of 48 Sinorhizobium strains comprising five genospecies.</title>
        <authorList>
            <person name="Sugawara M."/>
            <person name="Epstein B."/>
            <person name="Badgley B.D."/>
            <person name="Unno T."/>
            <person name="Xu L."/>
            <person name="Reese J."/>
            <person name="Gyaneshwar P."/>
            <person name="Denny R."/>
            <person name="Mudge J."/>
            <person name="Bharti A.K."/>
            <person name="Farmer A.D."/>
            <person name="May G.D."/>
            <person name="Woodward J.E."/>
            <person name="Medigue C."/>
            <person name="Vallenet D."/>
            <person name="Lajus A."/>
            <person name="Rouy Z."/>
            <person name="Martinez-Vaz B."/>
            <person name="Tiffin P."/>
            <person name="Young N.D."/>
            <person name="Sadowsky M.J."/>
        </authorList>
    </citation>
    <scope>NUCLEOTIDE SEQUENCE</scope>
    <source>
        <strain evidence="5">M1</strain>
    </source>
</reference>
<dbReference type="GO" id="GO:0003700">
    <property type="term" value="F:DNA-binding transcription factor activity"/>
    <property type="evidence" value="ECO:0007669"/>
    <property type="project" value="InterPro"/>
</dbReference>
<gene>
    <name evidence="6" type="ORF">BMJ33_34975</name>
    <name evidence="5" type="ORF">GHJ91_23765</name>
</gene>
<comment type="caution">
    <text evidence="5">The sequence shown here is derived from an EMBL/GenBank/DDBJ whole genome shotgun (WGS) entry which is preliminary data.</text>
</comment>
<dbReference type="SUPFAM" id="SSF46785">
    <property type="entry name" value="Winged helix' DNA-binding domain"/>
    <property type="match status" value="1"/>
</dbReference>
<dbReference type="InterPro" id="IPR023187">
    <property type="entry name" value="Tscrpt_reg_MarR-type_CS"/>
</dbReference>